<dbReference type="SMART" id="SM01019">
    <property type="entry name" value="B3"/>
    <property type="match status" value="3"/>
</dbReference>
<dbReference type="OMA" id="WKARCIR"/>
<evidence type="ECO:0000256" key="4">
    <source>
        <dbReference type="ARBA" id="ARBA00023163"/>
    </source>
</evidence>
<feature type="domain" description="TF-B3" evidence="7">
    <location>
        <begin position="42"/>
        <end position="135"/>
    </location>
</feature>
<organism evidence="8">
    <name type="scientific">Solanum lycopersicum</name>
    <name type="common">Tomato</name>
    <name type="synonym">Lycopersicon esculentum</name>
    <dbReference type="NCBI Taxonomy" id="4081"/>
    <lineage>
        <taxon>Eukaryota</taxon>
        <taxon>Viridiplantae</taxon>
        <taxon>Streptophyta</taxon>
        <taxon>Embryophyta</taxon>
        <taxon>Tracheophyta</taxon>
        <taxon>Spermatophyta</taxon>
        <taxon>Magnoliopsida</taxon>
        <taxon>eudicotyledons</taxon>
        <taxon>Gunneridae</taxon>
        <taxon>Pentapetalae</taxon>
        <taxon>asterids</taxon>
        <taxon>lamiids</taxon>
        <taxon>Solanales</taxon>
        <taxon>Solanaceae</taxon>
        <taxon>Solanoideae</taxon>
        <taxon>Solaneae</taxon>
        <taxon>Solanum</taxon>
        <taxon>Solanum subgen. Lycopersicon</taxon>
    </lineage>
</organism>
<feature type="region of interest" description="Disordered" evidence="6">
    <location>
        <begin position="184"/>
        <end position="203"/>
    </location>
</feature>
<evidence type="ECO:0000256" key="2">
    <source>
        <dbReference type="ARBA" id="ARBA00023015"/>
    </source>
</evidence>
<dbReference type="PANTHER" id="PTHR31391">
    <property type="entry name" value="B3 DOMAIN-CONTAINING PROTEIN OS11G0197600-RELATED"/>
    <property type="match status" value="1"/>
</dbReference>
<feature type="region of interest" description="Disordered" evidence="6">
    <location>
        <begin position="452"/>
        <end position="576"/>
    </location>
</feature>
<evidence type="ECO:0000259" key="7">
    <source>
        <dbReference type="PROSITE" id="PS50863"/>
    </source>
</evidence>
<feature type="compositionally biased region" description="Polar residues" evidence="6">
    <location>
        <begin position="472"/>
        <end position="489"/>
    </location>
</feature>
<reference evidence="8" key="1">
    <citation type="journal article" date="2012" name="Nature">
        <title>The tomato genome sequence provides insights into fleshy fruit evolution.</title>
        <authorList>
            <consortium name="Tomato Genome Consortium"/>
        </authorList>
    </citation>
    <scope>NUCLEOTIDE SEQUENCE [LARGE SCALE GENOMIC DNA]</scope>
    <source>
        <strain evidence="8">cv. Heinz 1706</strain>
    </source>
</reference>
<evidence type="ECO:0000256" key="1">
    <source>
        <dbReference type="ARBA" id="ARBA00004123"/>
    </source>
</evidence>
<feature type="compositionally biased region" description="Polar residues" evidence="6">
    <location>
        <begin position="503"/>
        <end position="524"/>
    </location>
</feature>
<keyword evidence="3" id="KW-0238">DNA-binding</keyword>
<keyword evidence="9" id="KW-1185">Reference proteome</keyword>
<evidence type="ECO:0000256" key="5">
    <source>
        <dbReference type="ARBA" id="ARBA00023242"/>
    </source>
</evidence>
<dbReference type="InterPro" id="IPR003340">
    <property type="entry name" value="B3_DNA-bd"/>
</dbReference>
<evidence type="ECO:0000313" key="8">
    <source>
        <dbReference type="EnsemblPlants" id="Solyc07g054630.3.1"/>
    </source>
</evidence>
<accession>A0A3Q7HCR6</accession>
<reference evidence="8" key="2">
    <citation type="submission" date="2019-01" db="UniProtKB">
        <authorList>
            <consortium name="EnsemblPlants"/>
        </authorList>
    </citation>
    <scope>IDENTIFICATION</scope>
    <source>
        <strain evidence="8">cv. Heinz 1706</strain>
    </source>
</reference>
<comment type="subcellular location">
    <subcellularLocation>
        <location evidence="1">Nucleus</location>
    </subcellularLocation>
</comment>
<dbReference type="PaxDb" id="4081-Solyc07g054630.2.1"/>
<dbReference type="GO" id="GO:0005634">
    <property type="term" value="C:nucleus"/>
    <property type="evidence" value="ECO:0007669"/>
    <property type="project" value="UniProtKB-SubCell"/>
</dbReference>
<dbReference type="STRING" id="4081.A0A3Q7HCR6"/>
<dbReference type="AlphaFoldDB" id="A0A3Q7HCR6"/>
<dbReference type="InterPro" id="IPR015300">
    <property type="entry name" value="DNA-bd_pseudobarrel_sf"/>
</dbReference>
<dbReference type="InParanoid" id="A0A3Q7HCR6"/>
<keyword evidence="4" id="KW-0804">Transcription</keyword>
<name>A0A3Q7HCR6_SOLLC</name>
<feature type="domain" description="TF-B3" evidence="7">
    <location>
        <begin position="319"/>
        <end position="417"/>
    </location>
</feature>
<feature type="domain" description="TF-B3" evidence="7">
    <location>
        <begin position="589"/>
        <end position="687"/>
    </location>
</feature>
<dbReference type="InterPro" id="IPR044837">
    <property type="entry name" value="REM16-like"/>
</dbReference>
<dbReference type="EnsemblPlants" id="Solyc07g054630.3.1">
    <property type="protein sequence ID" value="Solyc07g054630.3.1"/>
    <property type="gene ID" value="Solyc07g054630.3"/>
</dbReference>
<protein>
    <recommendedName>
        <fullName evidence="7">TF-B3 domain-containing protein</fullName>
    </recommendedName>
</protein>
<evidence type="ECO:0000313" key="9">
    <source>
        <dbReference type="Proteomes" id="UP000004994"/>
    </source>
</evidence>
<feature type="compositionally biased region" description="Basic and acidic residues" evidence="6">
    <location>
        <begin position="278"/>
        <end position="296"/>
    </location>
</feature>
<sequence length="694" mass="79237">LNEQIVPFNFSQRVKKNWPTGKSVSACGVMMESCSNSYSAGSFYVIVEPSVMDDRQLRLPDKFVREHGDELLDTVKIIVPTDDFWCVGLKKAGKMIWLHDGWQEFMEHHSVNCWYFLLFKYGQTSCFNVHIFDLAATEIDYQLRSHGYAKSRDVAQDLSHRKDKIVGDNGFTSSIEIVDLLETEQGPESSAKSSELPHRAKRRKIASGKIKITRCYETRSKTNKLHDNGQLLNAKNLNISGNGSLTKPVGGKSVRRSIKTPIHSAVATGGTRKLFTSKQREKSLGRGRYDRRERAQQKVSETSRAIQTAKMFIPENPYFLQILEKYNVERNYILNIPVEFVRKYMPKTSELIELQDTDGNKWKVRCIRRKLRVLLSKGWLNFVTDNSLLVGDVCVFELLKNFQAVALILKVHMFRNRVEENSKNLHTGSLFEQTLSTGKNCVLQFDESKHTKSSDAFEPLSSDRTNHKTDTENSFGQQQEKSVVHGSSGNRRKRGRPMDAEANTDTENSFGQQQEKSVVHGSSGNRRKRGRPRDAEANTDTENSSRQQEEKSVVHGSSGNRRKGRRLRDAKGNSATTAAKMFTPENPYFMITLGEYHVVRNYILNIPPDFSRDYMPKTSEPIKLQNSDGSKWTAHCLRRKTCMFLSKGWVHFVRDNSLVLGDACVFELIKDIQADELILKVHIFRNKVEQNSTN</sequence>
<dbReference type="FunCoup" id="A0A3Q7HCR6">
    <property type="interactions" value="3117"/>
</dbReference>
<dbReference type="CDD" id="cd10017">
    <property type="entry name" value="B3_DNA"/>
    <property type="match status" value="3"/>
</dbReference>
<keyword evidence="2" id="KW-0805">Transcription regulation</keyword>
<evidence type="ECO:0000256" key="6">
    <source>
        <dbReference type="SAM" id="MobiDB-lite"/>
    </source>
</evidence>
<feature type="region of interest" description="Disordered" evidence="6">
    <location>
        <begin position="276"/>
        <end position="300"/>
    </location>
</feature>
<evidence type="ECO:0000256" key="3">
    <source>
        <dbReference type="ARBA" id="ARBA00023125"/>
    </source>
</evidence>
<proteinExistence type="predicted"/>
<dbReference type="Pfam" id="PF02362">
    <property type="entry name" value="B3"/>
    <property type="match status" value="3"/>
</dbReference>
<dbReference type="Gene3D" id="2.40.330.10">
    <property type="entry name" value="DNA-binding pseudobarrel domain"/>
    <property type="match status" value="3"/>
</dbReference>
<dbReference type="SUPFAM" id="SSF101936">
    <property type="entry name" value="DNA-binding pseudobarrel domain"/>
    <property type="match status" value="3"/>
</dbReference>
<dbReference type="PANTHER" id="PTHR31391:SF81">
    <property type="entry name" value="TF-B3 DOMAIN-CONTAINING PROTEIN"/>
    <property type="match status" value="1"/>
</dbReference>
<dbReference type="Proteomes" id="UP000004994">
    <property type="component" value="Chromosome 7"/>
</dbReference>
<dbReference type="Gramene" id="Solyc07g054630.3.1">
    <property type="protein sequence ID" value="Solyc07g054630.3.1"/>
    <property type="gene ID" value="Solyc07g054630.3"/>
</dbReference>
<dbReference type="PROSITE" id="PS50863">
    <property type="entry name" value="B3"/>
    <property type="match status" value="3"/>
</dbReference>
<keyword evidence="5" id="KW-0539">Nucleus</keyword>
<dbReference type="GO" id="GO:0003677">
    <property type="term" value="F:DNA binding"/>
    <property type="evidence" value="ECO:0007669"/>
    <property type="project" value="UniProtKB-KW"/>
</dbReference>